<evidence type="ECO:0000259" key="6">
    <source>
        <dbReference type="Pfam" id="PF00675"/>
    </source>
</evidence>
<dbReference type="OrthoDB" id="9811314at2"/>
<dbReference type="SUPFAM" id="SSF63411">
    <property type="entry name" value="LuxS/MPP-like metallohydrolase"/>
    <property type="match status" value="2"/>
</dbReference>
<evidence type="ECO:0000259" key="7">
    <source>
        <dbReference type="Pfam" id="PF05193"/>
    </source>
</evidence>
<keyword evidence="9" id="KW-1185">Reference proteome</keyword>
<dbReference type="Pfam" id="PF05193">
    <property type="entry name" value="Peptidase_M16_C"/>
    <property type="match status" value="1"/>
</dbReference>
<keyword evidence="3" id="KW-0378">Hydrolase</keyword>
<dbReference type="Proteomes" id="UP000095347">
    <property type="component" value="Unassembled WGS sequence"/>
</dbReference>
<dbReference type="Pfam" id="PF00675">
    <property type="entry name" value="Peptidase_M16"/>
    <property type="match status" value="1"/>
</dbReference>
<comment type="cofactor">
    <cofactor evidence="1">
        <name>Zn(2+)</name>
        <dbReference type="ChEBI" id="CHEBI:29105"/>
    </cofactor>
</comment>
<feature type="domain" description="Peptidase M16 N-terminal" evidence="6">
    <location>
        <begin position="3"/>
        <end position="142"/>
    </location>
</feature>
<dbReference type="GO" id="GO:0004222">
    <property type="term" value="F:metalloendopeptidase activity"/>
    <property type="evidence" value="ECO:0007669"/>
    <property type="project" value="InterPro"/>
</dbReference>
<evidence type="ECO:0000313" key="9">
    <source>
        <dbReference type="Proteomes" id="UP000095347"/>
    </source>
</evidence>
<evidence type="ECO:0000256" key="2">
    <source>
        <dbReference type="ARBA" id="ARBA00007261"/>
    </source>
</evidence>
<dbReference type="PANTHER" id="PTHR11851:SF49">
    <property type="entry name" value="MITOCHONDRIAL-PROCESSING PEPTIDASE SUBUNIT ALPHA"/>
    <property type="match status" value="1"/>
</dbReference>
<dbReference type="Gene3D" id="3.30.830.10">
    <property type="entry name" value="Metalloenzyme, LuxS/M16 peptidase-like"/>
    <property type="match status" value="2"/>
</dbReference>
<keyword evidence="3" id="KW-0482">Metalloprotease</keyword>
<dbReference type="PROSITE" id="PS00143">
    <property type="entry name" value="INSULINASE"/>
    <property type="match status" value="1"/>
</dbReference>
<dbReference type="InterPro" id="IPR007863">
    <property type="entry name" value="Peptidase_M16_C"/>
</dbReference>
<dbReference type="InterPro" id="IPR050361">
    <property type="entry name" value="MPP/UQCRC_Complex"/>
</dbReference>
<dbReference type="InterPro" id="IPR011765">
    <property type="entry name" value="Pept_M16_N"/>
</dbReference>
<dbReference type="AlphaFoldDB" id="A0A1E5Q7Q8"/>
<organism evidence="8 9">
    <name type="scientific">Magnetovibrio blakemorei</name>
    <dbReference type="NCBI Taxonomy" id="28181"/>
    <lineage>
        <taxon>Bacteria</taxon>
        <taxon>Pseudomonadati</taxon>
        <taxon>Pseudomonadota</taxon>
        <taxon>Alphaproteobacteria</taxon>
        <taxon>Rhodospirillales</taxon>
        <taxon>Magnetovibrionaceae</taxon>
        <taxon>Magnetovibrio</taxon>
    </lineage>
</organism>
<comment type="caution">
    <text evidence="8">The sequence shown here is derived from an EMBL/GenBank/DDBJ whole genome shotgun (WGS) entry which is preliminary data.</text>
</comment>
<comment type="similarity">
    <text evidence="2 4">Belongs to the peptidase M16 family.</text>
</comment>
<dbReference type="FunFam" id="3.30.830.10:FF:000008">
    <property type="entry name" value="Mitochondrial-processing peptidase subunit beta"/>
    <property type="match status" value="1"/>
</dbReference>
<protein>
    <submittedName>
        <fullName evidence="8">Peptidase M16</fullName>
    </submittedName>
</protein>
<proteinExistence type="inferred from homology"/>
<evidence type="ECO:0000256" key="3">
    <source>
        <dbReference type="ARBA" id="ARBA00023049"/>
    </source>
</evidence>
<gene>
    <name evidence="8" type="ORF">BEN30_10195</name>
</gene>
<evidence type="ECO:0000256" key="4">
    <source>
        <dbReference type="RuleBase" id="RU004447"/>
    </source>
</evidence>
<reference evidence="9" key="1">
    <citation type="submission" date="2016-07" db="EMBL/GenBank/DDBJ databases">
        <authorList>
            <person name="Florea S."/>
            <person name="Webb J.S."/>
            <person name="Jaromczyk J."/>
            <person name="Schardl C.L."/>
        </authorList>
    </citation>
    <scope>NUCLEOTIDE SEQUENCE [LARGE SCALE GENOMIC DNA]</scope>
    <source>
        <strain evidence="9">MV-1</strain>
    </source>
</reference>
<name>A0A1E5Q7Q8_9PROT</name>
<dbReference type="GO" id="GO:0046872">
    <property type="term" value="F:metal ion binding"/>
    <property type="evidence" value="ECO:0007669"/>
    <property type="project" value="InterPro"/>
</dbReference>
<evidence type="ECO:0000313" key="8">
    <source>
        <dbReference type="EMBL" id="OEJ67197.1"/>
    </source>
</evidence>
<dbReference type="InterPro" id="IPR011249">
    <property type="entry name" value="Metalloenz_LuxS/M16"/>
</dbReference>
<dbReference type="GO" id="GO:0006508">
    <property type="term" value="P:proteolysis"/>
    <property type="evidence" value="ECO:0007669"/>
    <property type="project" value="InterPro"/>
</dbReference>
<dbReference type="EMBL" id="MCGG01000025">
    <property type="protein sequence ID" value="OEJ67197.1"/>
    <property type="molecule type" value="Genomic_DNA"/>
</dbReference>
<dbReference type="InterPro" id="IPR001431">
    <property type="entry name" value="Pept_M16_Zn_BS"/>
</dbReference>
<feature type="coiled-coil region" evidence="5">
    <location>
        <begin position="82"/>
        <end position="116"/>
    </location>
</feature>
<accession>A0A1E5Q7Q8</accession>
<sequence>MPNVETASAGVWIEAGARFESQKVNGVSHMLEHMTFKGTRKRSAQAIAEEIEDVGGHINAYTSRENTAYYAKVLKEDLGLAVDMVADLVQNAVLDAEELERERGVILQEINQAQDTPDDVVFDMFQDACYPDQALGRPVLGTLDGIGQMPRSDIVDFMSDHYRPSSMVLSAVGNLNHEQLLDLAHTHFDSAPSKSPGDTQGPAKYIGGDMRESRDIEQVQLMLGFEGFSYFDEDFYAASVMSMLFGGGMSSRLFQEVREKRGLVYSVYSFMAAYADGGVFGIYAGTGEKDVIDLIPVVCDEIGKLDAHVSAEELHRAKAQLKSSILMNLESTSSRAEQLARQLMIFGRPIPTEEAVNHIEVVDIEAIKRVAGRIFKGTPTVAALGPISHLEDFNKITERLN</sequence>
<evidence type="ECO:0000256" key="1">
    <source>
        <dbReference type="ARBA" id="ARBA00001947"/>
    </source>
</evidence>
<feature type="domain" description="Peptidase M16 C-terminal" evidence="7">
    <location>
        <begin position="151"/>
        <end position="321"/>
    </location>
</feature>
<evidence type="ECO:0000256" key="5">
    <source>
        <dbReference type="SAM" id="Coils"/>
    </source>
</evidence>
<dbReference type="STRING" id="28181.BEN30_10195"/>
<keyword evidence="5" id="KW-0175">Coiled coil</keyword>
<dbReference type="PANTHER" id="PTHR11851">
    <property type="entry name" value="METALLOPROTEASE"/>
    <property type="match status" value="1"/>
</dbReference>
<keyword evidence="3" id="KW-0645">Protease</keyword>